<dbReference type="AlphaFoldDB" id="A0A7J6WZ76"/>
<evidence type="ECO:0000313" key="3">
    <source>
        <dbReference type="Proteomes" id="UP000554482"/>
    </source>
</evidence>
<organism evidence="2 3">
    <name type="scientific">Thalictrum thalictroides</name>
    <name type="common">Rue-anemone</name>
    <name type="synonym">Anemone thalictroides</name>
    <dbReference type="NCBI Taxonomy" id="46969"/>
    <lineage>
        <taxon>Eukaryota</taxon>
        <taxon>Viridiplantae</taxon>
        <taxon>Streptophyta</taxon>
        <taxon>Embryophyta</taxon>
        <taxon>Tracheophyta</taxon>
        <taxon>Spermatophyta</taxon>
        <taxon>Magnoliopsida</taxon>
        <taxon>Ranunculales</taxon>
        <taxon>Ranunculaceae</taxon>
        <taxon>Thalictroideae</taxon>
        <taxon>Thalictrum</taxon>
    </lineage>
</organism>
<reference evidence="2 3" key="1">
    <citation type="submission" date="2020-06" db="EMBL/GenBank/DDBJ databases">
        <title>Transcriptomic and genomic resources for Thalictrum thalictroides and T. hernandezii: Facilitating candidate gene discovery in an emerging model plant lineage.</title>
        <authorList>
            <person name="Arias T."/>
            <person name="Riano-Pachon D.M."/>
            <person name="Di Stilio V.S."/>
        </authorList>
    </citation>
    <scope>NUCLEOTIDE SEQUENCE [LARGE SCALE GENOMIC DNA]</scope>
    <source>
        <strain evidence="3">cv. WT478/WT964</strain>
        <tissue evidence="2">Leaves</tissue>
    </source>
</reference>
<gene>
    <name evidence="2" type="ORF">FRX31_007652</name>
</gene>
<dbReference type="Proteomes" id="UP000554482">
    <property type="component" value="Unassembled WGS sequence"/>
</dbReference>
<dbReference type="EMBL" id="JABWDY010007674">
    <property type="protein sequence ID" value="KAF5202761.1"/>
    <property type="molecule type" value="Genomic_DNA"/>
</dbReference>
<keyword evidence="3" id="KW-1185">Reference proteome</keyword>
<keyword evidence="1" id="KW-1133">Transmembrane helix</keyword>
<feature type="transmembrane region" description="Helical" evidence="1">
    <location>
        <begin position="6"/>
        <end position="31"/>
    </location>
</feature>
<name>A0A7J6WZ76_THATH</name>
<evidence type="ECO:0000256" key="1">
    <source>
        <dbReference type="SAM" id="Phobius"/>
    </source>
</evidence>
<sequence length="154" mass="17685">MEDWNYLAADGVVICCCCPCAILQVVVFILLKLPYKLASKSKKLVYKKLRKNKKRKEQIPRGEVIQHGGGGQQIRIQGELSRILLEGVSLHPNHDCIKTLNEIEKAMEELSQQGHFQFGSFWGRDESSGLQQDVPKEKFENVLHYQFIEMIKNL</sequence>
<proteinExistence type="predicted"/>
<dbReference type="OrthoDB" id="1914633at2759"/>
<evidence type="ECO:0000313" key="2">
    <source>
        <dbReference type="EMBL" id="KAF5202761.1"/>
    </source>
</evidence>
<keyword evidence="1" id="KW-0472">Membrane</keyword>
<dbReference type="PANTHER" id="PTHR33264:SF27">
    <property type="entry name" value="TRANSMEMBRANE PROTEIN"/>
    <property type="match status" value="1"/>
</dbReference>
<keyword evidence="1" id="KW-0812">Transmembrane</keyword>
<comment type="caution">
    <text evidence="2">The sequence shown here is derived from an EMBL/GenBank/DDBJ whole genome shotgun (WGS) entry which is preliminary data.</text>
</comment>
<protein>
    <submittedName>
        <fullName evidence="2">Parvalbumin</fullName>
    </submittedName>
</protein>
<accession>A0A7J6WZ76</accession>
<dbReference type="PANTHER" id="PTHR33264">
    <property type="entry name" value="EXPRESSED PROTEIN"/>
    <property type="match status" value="1"/>
</dbReference>